<dbReference type="AlphaFoldDB" id="A0A9P8USR5"/>
<name>A0A9P8USR5_9PEZI</name>
<dbReference type="Proteomes" id="UP000758603">
    <property type="component" value="Unassembled WGS sequence"/>
</dbReference>
<reference evidence="1" key="1">
    <citation type="journal article" date="2021" name="Nat. Commun.">
        <title>Genetic determinants of endophytism in the Arabidopsis root mycobiome.</title>
        <authorList>
            <person name="Mesny F."/>
            <person name="Miyauchi S."/>
            <person name="Thiergart T."/>
            <person name="Pickel B."/>
            <person name="Atanasova L."/>
            <person name="Karlsson M."/>
            <person name="Huettel B."/>
            <person name="Barry K.W."/>
            <person name="Haridas S."/>
            <person name="Chen C."/>
            <person name="Bauer D."/>
            <person name="Andreopoulos W."/>
            <person name="Pangilinan J."/>
            <person name="LaButti K."/>
            <person name="Riley R."/>
            <person name="Lipzen A."/>
            <person name="Clum A."/>
            <person name="Drula E."/>
            <person name="Henrissat B."/>
            <person name="Kohler A."/>
            <person name="Grigoriev I.V."/>
            <person name="Martin F.M."/>
            <person name="Hacquard S."/>
        </authorList>
    </citation>
    <scope>NUCLEOTIDE SEQUENCE</scope>
    <source>
        <strain evidence="1">MPI-SDFR-AT-0073</strain>
    </source>
</reference>
<accession>A0A9P8USR5</accession>
<evidence type="ECO:0000313" key="1">
    <source>
        <dbReference type="EMBL" id="KAH6657626.1"/>
    </source>
</evidence>
<dbReference type="EMBL" id="JAGPXC010000002">
    <property type="protein sequence ID" value="KAH6657626.1"/>
    <property type="molecule type" value="Genomic_DNA"/>
</dbReference>
<sequence length="90" mass="9796">MIAPLPLQDPTPPSFATSHVDDMYSVRMSETGLRLVTIHYLVVAADSMDGDDYVPLVASSCQSAILSSQVTPPLSKQITRINPWARAHSE</sequence>
<protein>
    <submittedName>
        <fullName evidence="1">Uncharacterized protein</fullName>
    </submittedName>
</protein>
<gene>
    <name evidence="1" type="ORF">BKA67DRAFT_193834</name>
</gene>
<proteinExistence type="predicted"/>
<dbReference type="RefSeq" id="XP_045961860.1">
    <property type="nucleotide sequence ID" value="XM_046095370.1"/>
</dbReference>
<comment type="caution">
    <text evidence="1">The sequence shown here is derived from an EMBL/GenBank/DDBJ whole genome shotgun (WGS) entry which is preliminary data.</text>
</comment>
<evidence type="ECO:0000313" key="2">
    <source>
        <dbReference type="Proteomes" id="UP000758603"/>
    </source>
</evidence>
<keyword evidence="2" id="KW-1185">Reference proteome</keyword>
<dbReference type="GeneID" id="70124263"/>
<organism evidence="1 2">
    <name type="scientific">Truncatella angustata</name>
    <dbReference type="NCBI Taxonomy" id="152316"/>
    <lineage>
        <taxon>Eukaryota</taxon>
        <taxon>Fungi</taxon>
        <taxon>Dikarya</taxon>
        <taxon>Ascomycota</taxon>
        <taxon>Pezizomycotina</taxon>
        <taxon>Sordariomycetes</taxon>
        <taxon>Xylariomycetidae</taxon>
        <taxon>Amphisphaeriales</taxon>
        <taxon>Sporocadaceae</taxon>
        <taxon>Truncatella</taxon>
    </lineage>
</organism>